<dbReference type="PANTHER" id="PTHR37309">
    <property type="entry name" value="SLR0284 PROTEIN"/>
    <property type="match status" value="1"/>
</dbReference>
<dbReference type="PANTHER" id="PTHR37309:SF1">
    <property type="entry name" value="SLR0284 PROTEIN"/>
    <property type="match status" value="1"/>
</dbReference>
<dbReference type="Proteomes" id="UP000228920">
    <property type="component" value="Unassembled WGS sequence"/>
</dbReference>
<protein>
    <recommendedName>
        <fullName evidence="4">Phage holin family protein</fullName>
    </recommendedName>
</protein>
<gene>
    <name evidence="2" type="ORF">COY32_01390</name>
</gene>
<dbReference type="Pfam" id="PF04020">
    <property type="entry name" value="Phage_holin_4_2"/>
    <property type="match status" value="1"/>
</dbReference>
<feature type="transmembrane region" description="Helical" evidence="1">
    <location>
        <begin position="33"/>
        <end position="55"/>
    </location>
</feature>
<reference evidence="3" key="1">
    <citation type="submission" date="2017-09" db="EMBL/GenBank/DDBJ databases">
        <title>Depth-based differentiation of microbial function through sediment-hosted aquifers and enrichment of novel symbionts in the deep terrestrial subsurface.</title>
        <authorList>
            <person name="Probst A.J."/>
            <person name="Ladd B."/>
            <person name="Jarett J.K."/>
            <person name="Geller-Mcgrath D.E."/>
            <person name="Sieber C.M.K."/>
            <person name="Emerson J.B."/>
            <person name="Anantharaman K."/>
            <person name="Thomas B.C."/>
            <person name="Malmstrom R."/>
            <person name="Stieglmeier M."/>
            <person name="Klingl A."/>
            <person name="Woyke T."/>
            <person name="Ryan C.M."/>
            <person name="Banfield J.F."/>
        </authorList>
    </citation>
    <scope>NUCLEOTIDE SEQUENCE [LARGE SCALE GENOMIC DNA]</scope>
</reference>
<evidence type="ECO:0000313" key="2">
    <source>
        <dbReference type="EMBL" id="PIZ47594.1"/>
    </source>
</evidence>
<keyword evidence="1" id="KW-1133">Transmembrane helix</keyword>
<evidence type="ECO:0008006" key="4">
    <source>
        <dbReference type="Google" id="ProtNLM"/>
    </source>
</evidence>
<feature type="transmembrane region" description="Helical" evidence="1">
    <location>
        <begin position="62"/>
        <end position="81"/>
    </location>
</feature>
<accession>A0A2M7TKZ3</accession>
<name>A0A2M7TKZ3_UNCKA</name>
<keyword evidence="1" id="KW-0812">Transmembrane</keyword>
<proteinExistence type="predicted"/>
<sequence>MKILLKWFVSAAGLLIVSNLVDGFVVDGLYTALIVALILGLLNITIKPLIGLLTLPLNMLTFGLFSFVINAGLIFFVASFVQGFDATFSAALIGSVLLWAISIIAHVITK</sequence>
<evidence type="ECO:0000256" key="1">
    <source>
        <dbReference type="SAM" id="Phobius"/>
    </source>
</evidence>
<dbReference type="EMBL" id="PFNL01000036">
    <property type="protein sequence ID" value="PIZ47594.1"/>
    <property type="molecule type" value="Genomic_DNA"/>
</dbReference>
<comment type="caution">
    <text evidence="2">The sequence shown here is derived from an EMBL/GenBank/DDBJ whole genome shotgun (WGS) entry which is preliminary data.</text>
</comment>
<dbReference type="AlphaFoldDB" id="A0A2M7TKZ3"/>
<keyword evidence="1" id="KW-0472">Membrane</keyword>
<organism evidence="2 3">
    <name type="scientific">candidate division WWE3 bacterium CG_4_10_14_0_2_um_filter_41_14</name>
    <dbReference type="NCBI Taxonomy" id="1975072"/>
    <lineage>
        <taxon>Bacteria</taxon>
        <taxon>Katanobacteria</taxon>
    </lineage>
</organism>
<evidence type="ECO:0000313" key="3">
    <source>
        <dbReference type="Proteomes" id="UP000228920"/>
    </source>
</evidence>
<dbReference type="InterPro" id="IPR007165">
    <property type="entry name" value="Phage_holin_4_2"/>
</dbReference>
<feature type="transmembrane region" description="Helical" evidence="1">
    <location>
        <begin position="87"/>
        <end position="108"/>
    </location>
</feature>